<dbReference type="AlphaFoldDB" id="A0A5K7ZW58"/>
<evidence type="ECO:0000313" key="1">
    <source>
        <dbReference type="EMBL" id="BBO84495.1"/>
    </source>
</evidence>
<name>A0A5K7ZW58_9BACT</name>
<protein>
    <submittedName>
        <fullName evidence="1">Uncharacterized protein</fullName>
    </submittedName>
</protein>
<dbReference type="InterPro" id="IPR036410">
    <property type="entry name" value="HSP_DnaJ_Cys-rich_dom_sf"/>
</dbReference>
<dbReference type="KEGG" id="dov:DSCO28_50610"/>
<sequence length="97" mass="10932">MICPSCKGDGEYSFPEATSVDMSSGWYTCDRCHGTGEIKKCVRCGCEAASDELFWPSDAGADDLCQSCWEKECDELWWGTLAAWKLGAGWDYRYMWS</sequence>
<proteinExistence type="predicted"/>
<organism evidence="1 2">
    <name type="scientific">Desulfosarcina ovata subsp. sediminis</name>
    <dbReference type="NCBI Taxonomy" id="885957"/>
    <lineage>
        <taxon>Bacteria</taxon>
        <taxon>Pseudomonadati</taxon>
        <taxon>Thermodesulfobacteriota</taxon>
        <taxon>Desulfobacteria</taxon>
        <taxon>Desulfobacterales</taxon>
        <taxon>Desulfosarcinaceae</taxon>
        <taxon>Desulfosarcina</taxon>
    </lineage>
</organism>
<gene>
    <name evidence="1" type="ORF">DSCO28_50610</name>
</gene>
<accession>A0A5K7ZW58</accession>
<dbReference type="Proteomes" id="UP000425960">
    <property type="component" value="Chromosome"/>
</dbReference>
<reference evidence="1 2" key="1">
    <citation type="submission" date="2019-11" db="EMBL/GenBank/DDBJ databases">
        <title>Comparative genomics of hydrocarbon-degrading Desulfosarcina strains.</title>
        <authorList>
            <person name="Watanabe M."/>
            <person name="Kojima H."/>
            <person name="Fukui M."/>
        </authorList>
    </citation>
    <scope>NUCLEOTIDE SEQUENCE [LARGE SCALE GENOMIC DNA]</scope>
    <source>
        <strain evidence="1 2">28bB2T</strain>
    </source>
</reference>
<dbReference type="SUPFAM" id="SSF57938">
    <property type="entry name" value="DnaJ/Hsp40 cysteine-rich domain"/>
    <property type="match status" value="1"/>
</dbReference>
<dbReference type="EMBL" id="AP021876">
    <property type="protein sequence ID" value="BBO84495.1"/>
    <property type="molecule type" value="Genomic_DNA"/>
</dbReference>
<evidence type="ECO:0000313" key="2">
    <source>
        <dbReference type="Proteomes" id="UP000425960"/>
    </source>
</evidence>